<dbReference type="InterPro" id="IPR013783">
    <property type="entry name" value="Ig-like_fold"/>
</dbReference>
<dbReference type="SUPFAM" id="SSF49299">
    <property type="entry name" value="PKD domain"/>
    <property type="match status" value="1"/>
</dbReference>
<dbReference type="InterPro" id="IPR026444">
    <property type="entry name" value="Secre_tail"/>
</dbReference>
<sequence>MVTPSLAAGTYALRATVDTLAKAFETIETNNAQTIPLTIGPGPNRPPIAQASGTPTTGSAPLTVAFSSAGSSDPDGDPLGYAWAFGDGTTSTAASPSKTYNAAGSYSAVLTVTDGRNGSAQATVPITVTTGPPGFPATAVLDNFDRANGPVGATWVGDVNGFVVTGNAATQNCCYVSAVWNGAVFGADQEAYYTFSTLGSSVIEQDLMLKVQGTSYTSGHIEVRYDANPGRVQVSTYQNGSWTNRGASISTTFAAGDRFGARALANGTVNVYKNATLLGSRSITAWPFYNLGGRIGLTLEGASSASFENYGGGTVPAGALAMASEALPAPDLSDSGETRGSDLPGNVSLSNAYPSPTTGRALMNLSLPRETQVQFSVHDVQGREVWREDRSYGAGRWTLAWSGQGAEGGRRRAGIYLARVRVGGEQVFVRRIALLP</sequence>
<dbReference type="InterPro" id="IPR035986">
    <property type="entry name" value="PKD_dom_sf"/>
</dbReference>
<protein>
    <submittedName>
        <fullName evidence="3">PKD domain-containing protein</fullName>
    </submittedName>
</protein>
<evidence type="ECO:0000313" key="4">
    <source>
        <dbReference type="Proteomes" id="UP000580839"/>
    </source>
</evidence>
<dbReference type="NCBIfam" id="TIGR04183">
    <property type="entry name" value="Por_Secre_tail"/>
    <property type="match status" value="1"/>
</dbReference>
<dbReference type="Pfam" id="PF18911">
    <property type="entry name" value="PKD_4"/>
    <property type="match status" value="1"/>
</dbReference>
<dbReference type="CDD" id="cd00146">
    <property type="entry name" value="PKD"/>
    <property type="match status" value="1"/>
</dbReference>
<dbReference type="AlphaFoldDB" id="A0A849SMH7"/>
<comment type="caution">
    <text evidence="3">The sequence shown here is derived from an EMBL/GenBank/DDBJ whole genome shotgun (WGS) entry which is preliminary data.</text>
</comment>
<dbReference type="EMBL" id="JABFRW010000208">
    <property type="protein sequence ID" value="NOT35641.1"/>
    <property type="molecule type" value="Genomic_DNA"/>
</dbReference>
<dbReference type="Proteomes" id="UP000580839">
    <property type="component" value="Unassembled WGS sequence"/>
</dbReference>
<organism evidence="3 4">
    <name type="scientific">Eiseniibacteriota bacterium</name>
    <dbReference type="NCBI Taxonomy" id="2212470"/>
    <lineage>
        <taxon>Bacteria</taxon>
        <taxon>Candidatus Eiseniibacteriota</taxon>
    </lineage>
</organism>
<dbReference type="PROSITE" id="PS50093">
    <property type="entry name" value="PKD"/>
    <property type="match status" value="1"/>
</dbReference>
<name>A0A849SMH7_UNCEI</name>
<accession>A0A849SMH7</accession>
<feature type="domain" description="PKD" evidence="2">
    <location>
        <begin position="47"/>
        <end position="133"/>
    </location>
</feature>
<proteinExistence type="predicted"/>
<dbReference type="Gene3D" id="2.60.40.10">
    <property type="entry name" value="Immunoglobulins"/>
    <property type="match status" value="1"/>
</dbReference>
<evidence type="ECO:0000256" key="1">
    <source>
        <dbReference type="SAM" id="MobiDB-lite"/>
    </source>
</evidence>
<dbReference type="SMART" id="SM00089">
    <property type="entry name" value="PKD"/>
    <property type="match status" value="1"/>
</dbReference>
<dbReference type="InterPro" id="IPR000601">
    <property type="entry name" value="PKD_dom"/>
</dbReference>
<dbReference type="InterPro" id="IPR022409">
    <property type="entry name" value="PKD/Chitinase_dom"/>
</dbReference>
<gene>
    <name evidence="3" type="ORF">HOP12_15965</name>
</gene>
<evidence type="ECO:0000259" key="2">
    <source>
        <dbReference type="PROSITE" id="PS50093"/>
    </source>
</evidence>
<feature type="region of interest" description="Disordered" evidence="1">
    <location>
        <begin position="34"/>
        <end position="57"/>
    </location>
</feature>
<reference evidence="3 4" key="1">
    <citation type="submission" date="2020-04" db="EMBL/GenBank/DDBJ databases">
        <title>Metagenomic profiling of ammonia- and methane-oxidizing microorganisms in a Dutch drinking water treatment plant.</title>
        <authorList>
            <person name="Poghosyan L."/>
            <person name="Leucker S."/>
        </authorList>
    </citation>
    <scope>NUCLEOTIDE SEQUENCE [LARGE SCALE GENOMIC DNA]</scope>
    <source>
        <strain evidence="3">S-RSF-IL-03</strain>
    </source>
</reference>
<evidence type="ECO:0000313" key="3">
    <source>
        <dbReference type="EMBL" id="NOT35641.1"/>
    </source>
</evidence>